<gene>
    <name evidence="1" type="ORF">ET445_03110</name>
</gene>
<accession>A0A4P6FDN8</accession>
<dbReference type="AlphaFoldDB" id="A0A4P6FDN8"/>
<dbReference type="RefSeq" id="WP_129188742.1">
    <property type="nucleotide sequence ID" value="NZ_CP035491.1"/>
</dbReference>
<dbReference type="Proteomes" id="UP000291259">
    <property type="component" value="Chromosome"/>
</dbReference>
<proteinExistence type="predicted"/>
<dbReference type="OrthoDB" id="9770427at2"/>
<dbReference type="Gene3D" id="3.40.50.1820">
    <property type="entry name" value="alpha/beta hydrolase"/>
    <property type="match status" value="1"/>
</dbReference>
<dbReference type="SUPFAM" id="SSF53474">
    <property type="entry name" value="alpha/beta-Hydrolases"/>
    <property type="match status" value="1"/>
</dbReference>
<dbReference type="EMBL" id="CP035491">
    <property type="protein sequence ID" value="QAY72479.1"/>
    <property type="molecule type" value="Genomic_DNA"/>
</dbReference>
<protein>
    <recommendedName>
        <fullName evidence="3">Alpha/beta hydrolase</fullName>
    </recommendedName>
</protein>
<evidence type="ECO:0008006" key="3">
    <source>
        <dbReference type="Google" id="ProtNLM"/>
    </source>
</evidence>
<evidence type="ECO:0000313" key="1">
    <source>
        <dbReference type="EMBL" id="QAY72479.1"/>
    </source>
</evidence>
<organism evidence="1 2">
    <name type="scientific">Agromyces protaetiae</name>
    <dbReference type="NCBI Taxonomy" id="2509455"/>
    <lineage>
        <taxon>Bacteria</taxon>
        <taxon>Bacillati</taxon>
        <taxon>Actinomycetota</taxon>
        <taxon>Actinomycetes</taxon>
        <taxon>Micrococcales</taxon>
        <taxon>Microbacteriaceae</taxon>
        <taxon>Agromyces</taxon>
    </lineage>
</organism>
<sequence>MGRRGLARKLRWLVVDYAYASWRQLAVFGAALTGARTPRAWGSGDDSRPSLPEVVLVPGVYEHWAFLRPLGDRLNRAGHRVRVVHGLGVNRRPVDETAAKLARALARTRAPAAGRVIVAHSKGGLIGKRALIDASDASGLALLGVVAICTPFGGSPRARLLADPSIRAFLPDDPTIAALRAATGVDRRIVSVFGTFDPHIPGGSALEGAAANLEVPVAGHFRPLGSPATADAVLAGIARLEASAPVG</sequence>
<dbReference type="InterPro" id="IPR029058">
    <property type="entry name" value="AB_hydrolase_fold"/>
</dbReference>
<reference evidence="1 2" key="1">
    <citation type="submission" date="2019-01" db="EMBL/GenBank/DDBJ databases">
        <title>Genome sequencing of strain FW100M-8.</title>
        <authorList>
            <person name="Heo J."/>
            <person name="Kim S.-J."/>
            <person name="Kim J.-S."/>
            <person name="Hong S.-B."/>
            <person name="Kwon S.-W."/>
        </authorList>
    </citation>
    <scope>NUCLEOTIDE SEQUENCE [LARGE SCALE GENOMIC DNA]</scope>
    <source>
        <strain evidence="1 2">FW100M-8</strain>
    </source>
</reference>
<evidence type="ECO:0000313" key="2">
    <source>
        <dbReference type="Proteomes" id="UP000291259"/>
    </source>
</evidence>
<keyword evidence="2" id="KW-1185">Reference proteome</keyword>
<name>A0A4P6FDN8_9MICO</name>
<dbReference type="KEGG" id="agf:ET445_03110"/>